<dbReference type="EMBL" id="MU393519">
    <property type="protein sequence ID" value="KAI4862739.1"/>
    <property type="molecule type" value="Genomic_DNA"/>
</dbReference>
<reference evidence="1 2" key="1">
    <citation type="journal article" date="2022" name="New Phytol.">
        <title>Ecological generalism drives hyperdiversity of secondary metabolite gene clusters in xylarialean endophytes.</title>
        <authorList>
            <person name="Franco M.E.E."/>
            <person name="Wisecaver J.H."/>
            <person name="Arnold A.E."/>
            <person name="Ju Y.M."/>
            <person name="Slot J.C."/>
            <person name="Ahrendt S."/>
            <person name="Moore L.P."/>
            <person name="Eastman K.E."/>
            <person name="Scott K."/>
            <person name="Konkel Z."/>
            <person name="Mondo S.J."/>
            <person name="Kuo A."/>
            <person name="Hayes R.D."/>
            <person name="Haridas S."/>
            <person name="Andreopoulos B."/>
            <person name="Riley R."/>
            <person name="LaButti K."/>
            <person name="Pangilinan J."/>
            <person name="Lipzen A."/>
            <person name="Amirebrahimi M."/>
            <person name="Yan J."/>
            <person name="Adam C."/>
            <person name="Keymanesh K."/>
            <person name="Ng V."/>
            <person name="Louie K."/>
            <person name="Northen T."/>
            <person name="Drula E."/>
            <person name="Henrissat B."/>
            <person name="Hsieh H.M."/>
            <person name="Youens-Clark K."/>
            <person name="Lutzoni F."/>
            <person name="Miadlikowska J."/>
            <person name="Eastwood D.C."/>
            <person name="Hamelin R.C."/>
            <person name="Grigoriev I.V."/>
            <person name="U'Ren J.M."/>
        </authorList>
    </citation>
    <scope>NUCLEOTIDE SEQUENCE [LARGE SCALE GENOMIC DNA]</scope>
    <source>
        <strain evidence="1 2">CBS 119005</strain>
    </source>
</reference>
<dbReference type="Proteomes" id="UP001497700">
    <property type="component" value="Unassembled WGS sequence"/>
</dbReference>
<keyword evidence="2" id="KW-1185">Reference proteome</keyword>
<organism evidence="1 2">
    <name type="scientific">Hypoxylon rubiginosum</name>
    <dbReference type="NCBI Taxonomy" id="110542"/>
    <lineage>
        <taxon>Eukaryota</taxon>
        <taxon>Fungi</taxon>
        <taxon>Dikarya</taxon>
        <taxon>Ascomycota</taxon>
        <taxon>Pezizomycotina</taxon>
        <taxon>Sordariomycetes</taxon>
        <taxon>Xylariomycetidae</taxon>
        <taxon>Xylariales</taxon>
        <taxon>Hypoxylaceae</taxon>
        <taxon>Hypoxylon</taxon>
    </lineage>
</organism>
<accession>A0ACB9YUS5</accession>
<name>A0ACB9YUS5_9PEZI</name>
<gene>
    <name evidence="1" type="ORF">F4820DRAFT_429454</name>
</gene>
<evidence type="ECO:0000313" key="1">
    <source>
        <dbReference type="EMBL" id="KAI4862739.1"/>
    </source>
</evidence>
<proteinExistence type="predicted"/>
<evidence type="ECO:0000313" key="2">
    <source>
        <dbReference type="Proteomes" id="UP001497700"/>
    </source>
</evidence>
<protein>
    <submittedName>
        <fullName evidence="1">Uncharacterized protein</fullName>
    </submittedName>
</protein>
<sequence length="260" mass="29608">MSGVHGGTGLAGPGSSAETGRPPPAIRAAPSRPAWDPIDVTPTRWPASRRPKQRVRRAGMPSVPFPLLSLPTEVRLMVYRHLFRLKKPIAYSDRRPRLHSQILGTCRLVLNEARPILYGDNFWNITIGHREGLFFSRFTSFPHLEVSPLFERRIRDMNKFYIKAPLGRNADPRMVRRAVLKVSEFLSTLPSLRCLHIEFWTDDDAYDTPKFHRILESLGLLRNVPNVVFHGVPPDYAKYLADKMTGSTPIDNLPNQGVYY</sequence>
<comment type="caution">
    <text evidence="1">The sequence shown here is derived from an EMBL/GenBank/DDBJ whole genome shotgun (WGS) entry which is preliminary data.</text>
</comment>